<keyword evidence="1" id="KW-0472">Membrane</keyword>
<dbReference type="RefSeq" id="WP_155336889.1">
    <property type="nucleotide sequence ID" value="NZ_BAAABN010000014.1"/>
</dbReference>
<proteinExistence type="predicted"/>
<keyword evidence="1" id="KW-1133">Transmembrane helix</keyword>
<feature type="transmembrane region" description="Helical" evidence="1">
    <location>
        <begin position="21"/>
        <end position="41"/>
    </location>
</feature>
<dbReference type="EMBL" id="BLAD01000045">
    <property type="protein sequence ID" value="GES00558.1"/>
    <property type="molecule type" value="Genomic_DNA"/>
</dbReference>
<sequence>MPKVSPRAEKILGRVPTAVNLVGAALLIAQVVVGISLATPASDPTDWIPPPPPPPPSPATIVTPDVAAIPEVEPPSPTPEATLEVKRIPEGEVVRLRRLPGAGSPVIGQVTDKKAGLTFVEFGRPWGRSKPLGTGPIVDGAYSRRQTFVTEEYGPDGDRQWWADIDSQRHTSALAGDSLYDVAAATLDAKQSRSFPSGTAGIDVASQPIKNGWVIVRRMLMPESDAGRESRIELSAVIAVDTGAARPGILWITIPDTHKRLWPDINRLVNSVRVLRP</sequence>
<dbReference type="OrthoDB" id="3971500at2"/>
<evidence type="ECO:0000256" key="1">
    <source>
        <dbReference type="SAM" id="Phobius"/>
    </source>
</evidence>
<organism evidence="2 3">
    <name type="scientific">Acrocarpospora corrugata</name>
    <dbReference type="NCBI Taxonomy" id="35763"/>
    <lineage>
        <taxon>Bacteria</taxon>
        <taxon>Bacillati</taxon>
        <taxon>Actinomycetota</taxon>
        <taxon>Actinomycetes</taxon>
        <taxon>Streptosporangiales</taxon>
        <taxon>Streptosporangiaceae</taxon>
        <taxon>Acrocarpospora</taxon>
    </lineage>
</organism>
<comment type="caution">
    <text evidence="2">The sequence shown here is derived from an EMBL/GenBank/DDBJ whole genome shotgun (WGS) entry which is preliminary data.</text>
</comment>
<gene>
    <name evidence="2" type="ORF">Acor_26220</name>
</gene>
<protein>
    <submittedName>
        <fullName evidence="2">Uncharacterized protein</fullName>
    </submittedName>
</protein>
<accession>A0A5M3W1S0</accession>
<dbReference type="AlphaFoldDB" id="A0A5M3W1S0"/>
<name>A0A5M3W1S0_9ACTN</name>
<reference evidence="2 3" key="1">
    <citation type="submission" date="2019-10" db="EMBL/GenBank/DDBJ databases">
        <title>Whole genome shotgun sequence of Acrocarpospora corrugata NBRC 13972.</title>
        <authorList>
            <person name="Ichikawa N."/>
            <person name="Kimura A."/>
            <person name="Kitahashi Y."/>
            <person name="Komaki H."/>
            <person name="Oguchi A."/>
        </authorList>
    </citation>
    <scope>NUCLEOTIDE SEQUENCE [LARGE SCALE GENOMIC DNA]</scope>
    <source>
        <strain evidence="2 3">NBRC 13972</strain>
    </source>
</reference>
<evidence type="ECO:0000313" key="2">
    <source>
        <dbReference type="EMBL" id="GES00558.1"/>
    </source>
</evidence>
<dbReference type="Proteomes" id="UP000334990">
    <property type="component" value="Unassembled WGS sequence"/>
</dbReference>
<keyword evidence="1" id="KW-0812">Transmembrane</keyword>
<keyword evidence="3" id="KW-1185">Reference proteome</keyword>
<evidence type="ECO:0000313" key="3">
    <source>
        <dbReference type="Proteomes" id="UP000334990"/>
    </source>
</evidence>